<dbReference type="InterPro" id="IPR005178">
    <property type="entry name" value="Ostalpha/TMEM184C"/>
</dbReference>
<protein>
    <submittedName>
        <fullName evidence="7">DUF300-domain-containing protein</fullName>
    </submittedName>
</protein>
<feature type="transmembrane region" description="Helical" evidence="6">
    <location>
        <begin position="50"/>
        <end position="74"/>
    </location>
</feature>
<dbReference type="GO" id="GO:0016020">
    <property type="term" value="C:membrane"/>
    <property type="evidence" value="ECO:0007669"/>
    <property type="project" value="UniProtKB-SubCell"/>
</dbReference>
<keyword evidence="2 6" id="KW-0812">Transmembrane</keyword>
<evidence type="ECO:0000313" key="7">
    <source>
        <dbReference type="EMBL" id="ORX73764.1"/>
    </source>
</evidence>
<reference evidence="7 8" key="1">
    <citation type="submission" date="2016-07" db="EMBL/GenBank/DDBJ databases">
        <title>Pervasive Adenine N6-methylation of Active Genes in Fungi.</title>
        <authorList>
            <consortium name="DOE Joint Genome Institute"/>
            <person name="Mondo S.J."/>
            <person name="Dannebaum R.O."/>
            <person name="Kuo R.C."/>
            <person name="Labutti K."/>
            <person name="Haridas S."/>
            <person name="Kuo A."/>
            <person name="Salamov A."/>
            <person name="Ahrendt S.R."/>
            <person name="Lipzen A."/>
            <person name="Sullivan W."/>
            <person name="Andreopoulos W.B."/>
            <person name="Clum A."/>
            <person name="Lindquist E."/>
            <person name="Daum C."/>
            <person name="Ramamoorthy G.K."/>
            <person name="Gryganskyi A."/>
            <person name="Culley D."/>
            <person name="Magnuson J.K."/>
            <person name="James T.Y."/>
            <person name="O'Malley M.A."/>
            <person name="Stajich J.E."/>
            <person name="Spatafora J.W."/>
            <person name="Visel A."/>
            <person name="Grigoriev I.V."/>
        </authorList>
    </citation>
    <scope>NUCLEOTIDE SEQUENCE [LARGE SCALE GENOMIC DNA]</scope>
    <source>
        <strain evidence="7 8">ATCC 12442</strain>
    </source>
</reference>
<organism evidence="7 8">
    <name type="scientific">Linderina pennispora</name>
    <dbReference type="NCBI Taxonomy" id="61395"/>
    <lineage>
        <taxon>Eukaryota</taxon>
        <taxon>Fungi</taxon>
        <taxon>Fungi incertae sedis</taxon>
        <taxon>Zoopagomycota</taxon>
        <taxon>Kickxellomycotina</taxon>
        <taxon>Kickxellomycetes</taxon>
        <taxon>Kickxellales</taxon>
        <taxon>Kickxellaceae</taxon>
        <taxon>Linderina</taxon>
    </lineage>
</organism>
<dbReference type="SMART" id="SM01417">
    <property type="entry name" value="Solute_trans_a"/>
    <property type="match status" value="1"/>
</dbReference>
<feature type="transmembrane region" description="Helical" evidence="6">
    <location>
        <begin position="86"/>
        <end position="107"/>
    </location>
</feature>
<evidence type="ECO:0000256" key="1">
    <source>
        <dbReference type="ARBA" id="ARBA00004141"/>
    </source>
</evidence>
<keyword evidence="3 6" id="KW-1133">Transmembrane helix</keyword>
<feature type="transmembrane region" description="Helical" evidence="6">
    <location>
        <begin position="122"/>
        <end position="141"/>
    </location>
</feature>
<keyword evidence="4 6" id="KW-0472">Membrane</keyword>
<feature type="transmembrane region" description="Helical" evidence="6">
    <location>
        <begin position="285"/>
        <end position="305"/>
    </location>
</feature>
<gene>
    <name evidence="7" type="ORF">DL89DRAFT_253698</name>
</gene>
<evidence type="ECO:0000256" key="2">
    <source>
        <dbReference type="ARBA" id="ARBA00022692"/>
    </source>
</evidence>
<proteinExistence type="predicted"/>
<evidence type="ECO:0000313" key="8">
    <source>
        <dbReference type="Proteomes" id="UP000193922"/>
    </source>
</evidence>
<feature type="region of interest" description="Disordered" evidence="5">
    <location>
        <begin position="425"/>
        <end position="468"/>
    </location>
</feature>
<dbReference type="STRING" id="61395.A0A1Y1WL01"/>
<feature type="transmembrane region" description="Helical" evidence="6">
    <location>
        <begin position="214"/>
        <end position="235"/>
    </location>
</feature>
<evidence type="ECO:0000256" key="5">
    <source>
        <dbReference type="SAM" id="MobiDB-lite"/>
    </source>
</evidence>
<keyword evidence="8" id="KW-1185">Reference proteome</keyword>
<dbReference type="OrthoDB" id="5348404at2759"/>
<evidence type="ECO:0000256" key="6">
    <source>
        <dbReference type="SAM" id="Phobius"/>
    </source>
</evidence>
<dbReference type="Proteomes" id="UP000193922">
    <property type="component" value="Unassembled WGS sequence"/>
</dbReference>
<dbReference type="EMBL" id="MCFD01000001">
    <property type="protein sequence ID" value="ORX73764.1"/>
    <property type="molecule type" value="Genomic_DNA"/>
</dbReference>
<comment type="subcellular location">
    <subcellularLocation>
        <location evidence="1">Membrane</location>
        <topology evidence="1">Multi-pass membrane protein</topology>
    </subcellularLocation>
</comment>
<accession>A0A1Y1WL01</accession>
<dbReference type="PANTHER" id="PTHR23423">
    <property type="entry name" value="ORGANIC SOLUTE TRANSPORTER-RELATED"/>
    <property type="match status" value="1"/>
</dbReference>
<comment type="caution">
    <text evidence="7">The sequence shown here is derived from an EMBL/GenBank/DDBJ whole genome shotgun (WGS) entry which is preliminary data.</text>
</comment>
<feature type="transmembrane region" description="Helical" evidence="6">
    <location>
        <begin position="173"/>
        <end position="194"/>
    </location>
</feature>
<dbReference type="RefSeq" id="XP_040746975.1">
    <property type="nucleotide sequence ID" value="XM_040885204.1"/>
</dbReference>
<name>A0A1Y1WL01_9FUNG</name>
<dbReference type="GeneID" id="63801852"/>
<dbReference type="Pfam" id="PF03619">
    <property type="entry name" value="Solute_trans_a"/>
    <property type="match status" value="1"/>
</dbReference>
<evidence type="ECO:0000256" key="4">
    <source>
        <dbReference type="ARBA" id="ARBA00023136"/>
    </source>
</evidence>
<evidence type="ECO:0000256" key="3">
    <source>
        <dbReference type="ARBA" id="ARBA00022989"/>
    </source>
</evidence>
<sequence>MALGIHRLEWIDSNGTGNGTDPYATGSEGCWVTMHGSDNLAWYQFNAHKVGWIVAGVFALVATILSGIHIVRHLKNYTVPSQQRHIVRICLMIPIYSIISFLSYRFYREAPYYTAVRDCYEAFAIASFYMLLLQYIGASSAEQKKAMLSKRGIKWTFPFGCIKMNPAGRRTFILLKWGIMQYVIVSPTNTIITIITHAKGVFCPDSMRPKYAHVWIACVDFISITVAMYALVSLYRVIKEDIKQDKPLIKFMAIKAIVPSSSRWLGSSNIHVIKGTKYWSKDNVVEGLTALIICIEMVLFGLLFIKAFPVEPYRRPDGVGRTSTKRAFIDSLNFMDFIYEIWYELRWMVAPLTGRYPAEPDSEKGRFGRMDINGAVRYKINKQTYDQLGMQNEPNPNEIVSHGGNMGTRGSGAAHLRTDPELYNYQTLSSSSHPPAVPSQIHVVPEGHYSPPPSAAPPSNNNSSPFYR</sequence>
<feature type="compositionally biased region" description="Low complexity" evidence="5">
    <location>
        <begin position="457"/>
        <end position="468"/>
    </location>
</feature>
<dbReference type="AlphaFoldDB" id="A0A1Y1WL01"/>